<organism evidence="2 3">
    <name type="scientific">Streptomyces daqingensis</name>
    <dbReference type="NCBI Taxonomy" id="1472640"/>
    <lineage>
        <taxon>Bacteria</taxon>
        <taxon>Bacillati</taxon>
        <taxon>Actinomycetota</taxon>
        <taxon>Actinomycetes</taxon>
        <taxon>Kitasatosporales</taxon>
        <taxon>Streptomycetaceae</taxon>
        <taxon>Streptomyces</taxon>
    </lineage>
</organism>
<dbReference type="PANTHER" id="PTHR21666:SF270">
    <property type="entry name" value="MUREIN HYDROLASE ACTIVATOR ENVC"/>
    <property type="match status" value="1"/>
</dbReference>
<evidence type="ECO:0000313" key="3">
    <source>
        <dbReference type="Proteomes" id="UP000631535"/>
    </source>
</evidence>
<comment type="caution">
    <text evidence="2">The sequence shown here is derived from an EMBL/GenBank/DDBJ whole genome shotgun (WGS) entry which is preliminary data.</text>
</comment>
<dbReference type="PROSITE" id="PS51318">
    <property type="entry name" value="TAT"/>
    <property type="match status" value="1"/>
</dbReference>
<dbReference type="CDD" id="cd12797">
    <property type="entry name" value="M23_peptidase"/>
    <property type="match status" value="1"/>
</dbReference>
<sequence length="287" mass="29789">MIDSSPDARPRLSRRSLMRGTAVTLGLAAGGGGLLGTGTAHAAASFHNPFAGYEITGTWQEHIDRGSLGGIDYGMGVGTDLPAAGAGTVTNIPENGTGGHTVTIQHGNGYRTQYMHLSEFLLADGTAVAAGGIVGRSGGEPGAPGSGSSTGPHVHWHMIDPNGVRIDPLVFLGGSGGGGTLPKTTTEQDGVPGVVMWKRAQKWLSLESGYQGPVDGEPGVRTYAALQRNMRDHYGYTGVVDGAPGPLTWSAVQRLASEYGYGGPVDGVMGTESWRGFARFLNKDRWD</sequence>
<accession>A0ABQ2MNQ6</accession>
<dbReference type="SUPFAM" id="SSF51261">
    <property type="entry name" value="Duplicated hybrid motif"/>
    <property type="match status" value="1"/>
</dbReference>
<dbReference type="InterPro" id="IPR036366">
    <property type="entry name" value="PGBDSf"/>
</dbReference>
<evidence type="ECO:0000259" key="1">
    <source>
        <dbReference type="Pfam" id="PF01551"/>
    </source>
</evidence>
<reference evidence="3" key="1">
    <citation type="journal article" date="2019" name="Int. J. Syst. Evol. Microbiol.">
        <title>The Global Catalogue of Microorganisms (GCM) 10K type strain sequencing project: providing services to taxonomists for standard genome sequencing and annotation.</title>
        <authorList>
            <consortium name="The Broad Institute Genomics Platform"/>
            <consortium name="The Broad Institute Genome Sequencing Center for Infectious Disease"/>
            <person name="Wu L."/>
            <person name="Ma J."/>
        </authorList>
    </citation>
    <scope>NUCLEOTIDE SEQUENCE [LARGE SCALE GENOMIC DNA]</scope>
    <source>
        <strain evidence="3">CGMCC 4.7178</strain>
    </source>
</reference>
<dbReference type="Pfam" id="PF01551">
    <property type="entry name" value="Peptidase_M23"/>
    <property type="match status" value="1"/>
</dbReference>
<dbReference type="InterPro" id="IPR011055">
    <property type="entry name" value="Dup_hybrid_motif"/>
</dbReference>
<dbReference type="Proteomes" id="UP000631535">
    <property type="component" value="Unassembled WGS sequence"/>
</dbReference>
<dbReference type="PANTHER" id="PTHR21666">
    <property type="entry name" value="PEPTIDASE-RELATED"/>
    <property type="match status" value="1"/>
</dbReference>
<keyword evidence="3" id="KW-1185">Reference proteome</keyword>
<protein>
    <recommendedName>
        <fullName evidence="1">M23ase beta-sheet core domain-containing protein</fullName>
    </recommendedName>
</protein>
<dbReference type="InterPro" id="IPR050570">
    <property type="entry name" value="Cell_wall_metabolism_enzyme"/>
</dbReference>
<dbReference type="RefSeq" id="WP_189038927.1">
    <property type="nucleotide sequence ID" value="NZ_BMMP01000015.1"/>
</dbReference>
<proteinExistence type="predicted"/>
<dbReference type="InterPro" id="IPR016047">
    <property type="entry name" value="M23ase_b-sheet_dom"/>
</dbReference>
<dbReference type="Gene3D" id="2.70.70.10">
    <property type="entry name" value="Glucose Permease (Domain IIA)"/>
    <property type="match status" value="1"/>
</dbReference>
<feature type="domain" description="M23ase beta-sheet core" evidence="1">
    <location>
        <begin position="70"/>
        <end position="168"/>
    </location>
</feature>
<evidence type="ECO:0000313" key="2">
    <source>
        <dbReference type="EMBL" id="GGO54635.1"/>
    </source>
</evidence>
<name>A0ABQ2MNQ6_9ACTN</name>
<dbReference type="Gene3D" id="1.10.101.10">
    <property type="entry name" value="PGBD-like superfamily/PGBD"/>
    <property type="match status" value="1"/>
</dbReference>
<gene>
    <name evidence="2" type="ORF">GCM10012287_44040</name>
</gene>
<dbReference type="EMBL" id="BMMP01000015">
    <property type="protein sequence ID" value="GGO54635.1"/>
    <property type="molecule type" value="Genomic_DNA"/>
</dbReference>
<dbReference type="InterPro" id="IPR006311">
    <property type="entry name" value="TAT_signal"/>
</dbReference>